<dbReference type="RefSeq" id="WP_163605488.1">
    <property type="nucleotide sequence ID" value="NZ_JAABOO010000001.1"/>
</dbReference>
<feature type="compositionally biased region" description="Basic and acidic residues" evidence="1">
    <location>
        <begin position="41"/>
        <end position="74"/>
    </location>
</feature>
<comment type="caution">
    <text evidence="2">The sequence shown here is derived from an EMBL/GenBank/DDBJ whole genome shotgun (WGS) entry which is preliminary data.</text>
</comment>
<feature type="region of interest" description="Disordered" evidence="1">
    <location>
        <begin position="36"/>
        <end position="76"/>
    </location>
</feature>
<dbReference type="Proteomes" id="UP000468581">
    <property type="component" value="Unassembled WGS sequence"/>
</dbReference>
<evidence type="ECO:0000313" key="2">
    <source>
        <dbReference type="EMBL" id="NER12467.1"/>
    </source>
</evidence>
<gene>
    <name evidence="2" type="ORF">GWK08_03365</name>
</gene>
<proteinExistence type="predicted"/>
<protein>
    <submittedName>
        <fullName evidence="2">Uncharacterized protein</fullName>
    </submittedName>
</protein>
<reference evidence="2 3" key="1">
    <citation type="submission" date="2020-01" db="EMBL/GenBank/DDBJ databases">
        <title>Leptobacterium flavescens.</title>
        <authorList>
            <person name="Wang G."/>
        </authorList>
    </citation>
    <scope>NUCLEOTIDE SEQUENCE [LARGE SCALE GENOMIC DNA]</scope>
    <source>
        <strain evidence="2 3">KCTC 22160</strain>
    </source>
</reference>
<name>A0A6P0UHI9_9FLAO</name>
<evidence type="ECO:0000313" key="3">
    <source>
        <dbReference type="Proteomes" id="UP000468581"/>
    </source>
</evidence>
<keyword evidence="3" id="KW-1185">Reference proteome</keyword>
<sequence length="163" mass="18740">MRNKRSTLSFVLLGAFLIMLFHNVVPHIHHLHSSSEVVSAETEHHHHCDDDHYHSNQDHHHSDLDHHHSDHQETGDTEQNTFLSFFSSHHSHTAHVHEQNVIVSNTVKRADKKIDTKTVIRDIGFSLAEIKIDFPDSGFDDQQQLYKKLHLNLNPLRGPPSLG</sequence>
<organism evidence="2 3">
    <name type="scientific">Leptobacterium flavescens</name>
    <dbReference type="NCBI Taxonomy" id="472055"/>
    <lineage>
        <taxon>Bacteria</taxon>
        <taxon>Pseudomonadati</taxon>
        <taxon>Bacteroidota</taxon>
        <taxon>Flavobacteriia</taxon>
        <taxon>Flavobacteriales</taxon>
        <taxon>Flavobacteriaceae</taxon>
        <taxon>Leptobacterium</taxon>
    </lineage>
</organism>
<evidence type="ECO:0000256" key="1">
    <source>
        <dbReference type="SAM" id="MobiDB-lite"/>
    </source>
</evidence>
<dbReference type="EMBL" id="JAABOO010000001">
    <property type="protein sequence ID" value="NER12467.1"/>
    <property type="molecule type" value="Genomic_DNA"/>
</dbReference>
<dbReference type="AlphaFoldDB" id="A0A6P0UHI9"/>
<accession>A0A6P0UHI9</accession>